<evidence type="ECO:0000313" key="2">
    <source>
        <dbReference type="Proteomes" id="UP000586976"/>
    </source>
</evidence>
<organism evidence="1 2">
    <name type="scientific">Streptomyces himalayensis subsp. aureolus</name>
    <dbReference type="NCBI Taxonomy" id="2758039"/>
    <lineage>
        <taxon>Bacteria</taxon>
        <taxon>Bacillati</taxon>
        <taxon>Actinomycetota</taxon>
        <taxon>Actinomycetes</taxon>
        <taxon>Kitasatosporales</taxon>
        <taxon>Streptomycetaceae</taxon>
        <taxon>Streptomyces</taxon>
        <taxon>Streptomyces himalayensis</taxon>
    </lineage>
</organism>
<proteinExistence type="predicted"/>
<evidence type="ECO:0000313" key="1">
    <source>
        <dbReference type="EMBL" id="MBA4866742.1"/>
    </source>
</evidence>
<name>A0A7W2D8H5_9ACTN</name>
<protein>
    <submittedName>
        <fullName evidence="1">Uncharacterized protein</fullName>
    </submittedName>
</protein>
<gene>
    <name evidence="1" type="ORF">H1V43_36705</name>
</gene>
<sequence length="182" mass="18227">MADDDGGDGDLGSYRRGVEFETGEASVRWSTAVGPASLAVLPVPASGAFLVELSSAGPVEGVLTLGLNRETALGAPGSRGAVNASRARAQASAYAGVLRLLVSPQGDFTDTVAQTVLVAGTGVDVAVEHDDAQGVRVRVSATAGIAALAVAIDVRGPGFHTDAPGGERRCRSVFDDVAAAVV</sequence>
<comment type="caution">
    <text evidence="1">The sequence shown here is derived from an EMBL/GenBank/DDBJ whole genome shotgun (WGS) entry which is preliminary data.</text>
</comment>
<dbReference type="EMBL" id="JACEQY010000072">
    <property type="protein sequence ID" value="MBA4866742.1"/>
    <property type="molecule type" value="Genomic_DNA"/>
</dbReference>
<keyword evidence="2" id="KW-1185">Reference proteome</keyword>
<dbReference type="Proteomes" id="UP000586976">
    <property type="component" value="Unassembled WGS sequence"/>
</dbReference>
<accession>A0A7W2D8H5</accession>
<dbReference type="RefSeq" id="WP_181868107.1">
    <property type="nucleotide sequence ID" value="NZ_JACEQY010000072.1"/>
</dbReference>
<dbReference type="AlphaFoldDB" id="A0A7W2D8H5"/>
<reference evidence="1 2" key="1">
    <citation type="submission" date="2020-07" db="EMBL/GenBank/DDBJ databases">
        <title>Streptomyces isolated from Indian soil.</title>
        <authorList>
            <person name="Mandal S."/>
            <person name="Maiti P.K."/>
        </authorList>
    </citation>
    <scope>NUCLEOTIDE SEQUENCE [LARGE SCALE GENOMIC DNA]</scope>
    <source>
        <strain evidence="1 2">PSKA54</strain>
    </source>
</reference>